<sequence>MNHVLTILRARPEDTAEIARIHVAAWQTAYRDIVPSEFLAKQSVEKRRHYWLSVVAGELPALLVAKHSEQVVGWIACAAFRGADSMARDAEVWASFSGLRVVSACRFAVGSEVSRPWIASLKRRGD</sequence>
<gene>
    <name evidence="1" type="ORF">A9404_11830</name>
</gene>
<dbReference type="STRING" id="1860122.A9404_11830"/>
<keyword evidence="2" id="KW-1185">Reference proteome</keyword>
<evidence type="ECO:0000313" key="2">
    <source>
        <dbReference type="Proteomes" id="UP000078596"/>
    </source>
</evidence>
<dbReference type="InterPro" id="IPR016181">
    <property type="entry name" value="Acyl_CoA_acyltransferase"/>
</dbReference>
<name>A0A191ZJF8_9GAMM</name>
<dbReference type="Gene3D" id="3.40.630.30">
    <property type="match status" value="1"/>
</dbReference>
<dbReference type="SUPFAM" id="SSF55729">
    <property type="entry name" value="Acyl-CoA N-acyltransferases (Nat)"/>
    <property type="match status" value="1"/>
</dbReference>
<evidence type="ECO:0000313" key="1">
    <source>
        <dbReference type="EMBL" id="ANJ67973.1"/>
    </source>
</evidence>
<dbReference type="Proteomes" id="UP000078596">
    <property type="component" value="Chromosome"/>
</dbReference>
<proteinExistence type="predicted"/>
<evidence type="ECO:0008006" key="3">
    <source>
        <dbReference type="Google" id="ProtNLM"/>
    </source>
</evidence>
<protein>
    <recommendedName>
        <fullName evidence="3">N-acetyltransferase domain-containing protein</fullName>
    </recommendedName>
</protein>
<dbReference type="AlphaFoldDB" id="A0A191ZJF8"/>
<dbReference type="KEGG" id="haz:A9404_11830"/>
<organism evidence="1 2">
    <name type="scientific">Halothiobacillus diazotrophicus</name>
    <dbReference type="NCBI Taxonomy" id="1860122"/>
    <lineage>
        <taxon>Bacteria</taxon>
        <taxon>Pseudomonadati</taxon>
        <taxon>Pseudomonadota</taxon>
        <taxon>Gammaproteobacteria</taxon>
        <taxon>Chromatiales</taxon>
        <taxon>Halothiobacillaceae</taxon>
        <taxon>Halothiobacillus</taxon>
    </lineage>
</organism>
<dbReference type="RefSeq" id="WP_066101910.1">
    <property type="nucleotide sequence ID" value="NZ_CP016027.1"/>
</dbReference>
<accession>A0A191ZJF8</accession>
<dbReference type="OrthoDB" id="5292888at2"/>
<dbReference type="EMBL" id="CP016027">
    <property type="protein sequence ID" value="ANJ67973.1"/>
    <property type="molecule type" value="Genomic_DNA"/>
</dbReference>
<reference evidence="1 2" key="1">
    <citation type="submission" date="2016-06" db="EMBL/GenBank/DDBJ databases">
        <title>Insight into the functional genes involving in sulfur oxidation in Pearl River water.</title>
        <authorList>
            <person name="Luo J."/>
            <person name="Tan X."/>
            <person name="Lin W."/>
        </authorList>
    </citation>
    <scope>NUCLEOTIDE SEQUENCE [LARGE SCALE GENOMIC DNA]</scope>
    <source>
        <strain evidence="1 2">LS2</strain>
    </source>
</reference>